<keyword evidence="2" id="KW-1185">Reference proteome</keyword>
<accession>A0ABZ0QZI5</accession>
<reference evidence="1 2" key="1">
    <citation type="submission" date="2023-10" db="EMBL/GenBank/DDBJ databases">
        <title>Genome Sequence of the Siphoviridae Staphylococcus aureus Phage MVC_VPHSA1.</title>
        <authorList>
            <person name="Deepak S.J."/>
            <person name="Porteen K."/>
            <person name="Wilfred R."/>
            <person name="Anbazhagan S."/>
            <person name="Elango A."/>
            <person name="Senthil Kumar T."/>
            <person name="Narendra B."/>
            <person name="Sureshkannan S."/>
            <person name="Nithya Quintoil M."/>
            <person name="Charley C.A."/>
            <person name="Teresa S."/>
            <person name="Raghavendra A.G."/>
        </authorList>
    </citation>
    <scope>NUCLEOTIDE SEQUENCE [LARGE SCALE GENOMIC DNA]</scope>
</reference>
<evidence type="ECO:0000313" key="1">
    <source>
        <dbReference type="EMBL" id="WPF64949.1"/>
    </source>
</evidence>
<proteinExistence type="predicted"/>
<gene>
    <name evidence="1" type="ORF">FBHYGVHD_CDS0102</name>
</gene>
<evidence type="ECO:0000313" key="2">
    <source>
        <dbReference type="Proteomes" id="UP001322219"/>
    </source>
</evidence>
<protein>
    <submittedName>
        <fullName evidence="1">Uncharacterized protein</fullName>
    </submittedName>
</protein>
<organism evidence="1 2">
    <name type="scientific">Staphylococcus phage MVC_VPHSA1</name>
    <dbReference type="NCBI Taxonomy" id="3088876"/>
    <lineage>
        <taxon>Viruses</taxon>
        <taxon>Duplodnaviria</taxon>
        <taxon>Heunggongvirae</taxon>
        <taxon>Uroviricota</taxon>
        <taxon>Caudoviricetes</taxon>
        <taxon>Ehrlichviridae</taxon>
        <taxon>Chennaivirus</taxon>
        <taxon>Chennaivirus MVCVPHSA1</taxon>
    </lineage>
</organism>
<name>A0ABZ0QZI5_9CAUD</name>
<dbReference type="Proteomes" id="UP001322219">
    <property type="component" value="Segment"/>
</dbReference>
<sequence>MNYINEEIDDLRERKVILLEKIQRKLSRLSCKHSFDIFDVLFLKNDMIAAYKELELLNCKLMVLLEVKQHIEVPESKHQH</sequence>
<dbReference type="EMBL" id="OR670591">
    <property type="protein sequence ID" value="WPF64949.1"/>
    <property type="molecule type" value="Genomic_DNA"/>
</dbReference>